<keyword evidence="8" id="KW-1185">Reference proteome</keyword>
<dbReference type="Proteomes" id="UP000775547">
    <property type="component" value="Unassembled WGS sequence"/>
</dbReference>
<accession>A0A9P7FLU9</accession>
<dbReference type="Gene3D" id="3.60.130.10">
    <property type="entry name" value="Clavaminate synthase-like"/>
    <property type="match status" value="1"/>
</dbReference>
<dbReference type="PANTHER" id="PTHR30468:SF1">
    <property type="entry name" value="ALPHA-KETOGLUTARATE-DEPENDENT SULFONATE DIOXYGENASE"/>
    <property type="match status" value="1"/>
</dbReference>
<protein>
    <recommendedName>
        <fullName evidence="6">TauD/TfdA-like domain-containing protein</fullName>
    </recommendedName>
</protein>
<keyword evidence="2" id="KW-0479">Metal-binding</keyword>
<dbReference type="EMBL" id="JABCKV010004053">
    <property type="protein sequence ID" value="KAG5634112.1"/>
    <property type="molecule type" value="Genomic_DNA"/>
</dbReference>
<dbReference type="Pfam" id="PF02668">
    <property type="entry name" value="TauD"/>
    <property type="match status" value="1"/>
</dbReference>
<evidence type="ECO:0000256" key="1">
    <source>
        <dbReference type="ARBA" id="ARBA00005896"/>
    </source>
</evidence>
<dbReference type="InterPro" id="IPR003819">
    <property type="entry name" value="TauD/TfdA-like"/>
</dbReference>
<dbReference type="SUPFAM" id="SSF51197">
    <property type="entry name" value="Clavaminate synthase-like"/>
    <property type="match status" value="1"/>
</dbReference>
<dbReference type="PANTHER" id="PTHR30468">
    <property type="entry name" value="ALPHA-KETOGLUTARATE-DEPENDENT SULFONATE DIOXYGENASE"/>
    <property type="match status" value="1"/>
</dbReference>
<comment type="caution">
    <text evidence="7">The sequence shown here is derived from an EMBL/GenBank/DDBJ whole genome shotgun (WGS) entry which is preliminary data.</text>
</comment>
<evidence type="ECO:0000256" key="3">
    <source>
        <dbReference type="ARBA" id="ARBA00022964"/>
    </source>
</evidence>
<dbReference type="InterPro" id="IPR042098">
    <property type="entry name" value="TauD-like_sf"/>
</dbReference>
<keyword evidence="4" id="KW-0560">Oxidoreductase</keyword>
<evidence type="ECO:0000256" key="5">
    <source>
        <dbReference type="ARBA" id="ARBA00023004"/>
    </source>
</evidence>
<dbReference type="GO" id="GO:0016706">
    <property type="term" value="F:2-oxoglutarate-dependent dioxygenase activity"/>
    <property type="evidence" value="ECO:0007669"/>
    <property type="project" value="TreeGrafter"/>
</dbReference>
<evidence type="ECO:0000256" key="4">
    <source>
        <dbReference type="ARBA" id="ARBA00023002"/>
    </source>
</evidence>
<sequence length="64" mass="7359">HPVVRVHPATGEKALYVNQGFTKHIVGFKHEESEWLLKFLFDHIAKGADFQIRGTYRPGTVVVW</sequence>
<keyword evidence="5" id="KW-0408">Iron</keyword>
<keyword evidence="3" id="KW-0223">Dioxygenase</keyword>
<evidence type="ECO:0000313" key="7">
    <source>
        <dbReference type="EMBL" id="KAG5634112.1"/>
    </source>
</evidence>
<evidence type="ECO:0000259" key="6">
    <source>
        <dbReference type="Pfam" id="PF02668"/>
    </source>
</evidence>
<organism evidence="7 8">
    <name type="scientific">Asterophora parasitica</name>
    <dbReference type="NCBI Taxonomy" id="117018"/>
    <lineage>
        <taxon>Eukaryota</taxon>
        <taxon>Fungi</taxon>
        <taxon>Dikarya</taxon>
        <taxon>Basidiomycota</taxon>
        <taxon>Agaricomycotina</taxon>
        <taxon>Agaricomycetes</taxon>
        <taxon>Agaricomycetidae</taxon>
        <taxon>Agaricales</taxon>
        <taxon>Tricholomatineae</taxon>
        <taxon>Lyophyllaceae</taxon>
        <taxon>Asterophora</taxon>
    </lineage>
</organism>
<dbReference type="GO" id="GO:0046872">
    <property type="term" value="F:metal ion binding"/>
    <property type="evidence" value="ECO:0007669"/>
    <property type="project" value="UniProtKB-KW"/>
</dbReference>
<evidence type="ECO:0000313" key="8">
    <source>
        <dbReference type="Proteomes" id="UP000775547"/>
    </source>
</evidence>
<reference evidence="7" key="2">
    <citation type="submission" date="2021-10" db="EMBL/GenBank/DDBJ databases">
        <title>Phylogenomics reveals ancestral predisposition of the termite-cultivated fungus Termitomyces towards a domesticated lifestyle.</title>
        <authorList>
            <person name="Auxier B."/>
            <person name="Grum-Grzhimaylo A."/>
            <person name="Cardenas M.E."/>
            <person name="Lodge J.D."/>
            <person name="Laessoe T."/>
            <person name="Pedersen O."/>
            <person name="Smith M.E."/>
            <person name="Kuyper T.W."/>
            <person name="Franco-Molano E.A."/>
            <person name="Baroni T.J."/>
            <person name="Aanen D.K."/>
        </authorList>
    </citation>
    <scope>NUCLEOTIDE SEQUENCE</scope>
    <source>
        <strain evidence="7">AP01</strain>
        <tissue evidence="7">Mycelium</tissue>
    </source>
</reference>
<comment type="similarity">
    <text evidence="1">Belongs to the TfdA dioxygenase family.</text>
</comment>
<reference evidence="7" key="1">
    <citation type="submission" date="2020-07" db="EMBL/GenBank/DDBJ databases">
        <authorList>
            <person name="Nieuwenhuis M."/>
            <person name="Van De Peppel L.J.J."/>
        </authorList>
    </citation>
    <scope>NUCLEOTIDE SEQUENCE</scope>
    <source>
        <strain evidence="7">AP01</strain>
        <tissue evidence="7">Mycelium</tissue>
    </source>
</reference>
<dbReference type="AlphaFoldDB" id="A0A9P7FLU9"/>
<feature type="non-terminal residue" evidence="7">
    <location>
        <position position="1"/>
    </location>
</feature>
<gene>
    <name evidence="7" type="ORF">DXG03_006301</name>
</gene>
<name>A0A9P7FLU9_9AGAR</name>
<dbReference type="GO" id="GO:0005737">
    <property type="term" value="C:cytoplasm"/>
    <property type="evidence" value="ECO:0007669"/>
    <property type="project" value="TreeGrafter"/>
</dbReference>
<feature type="domain" description="TauD/TfdA-like" evidence="6">
    <location>
        <begin position="1"/>
        <end position="64"/>
    </location>
</feature>
<evidence type="ECO:0000256" key="2">
    <source>
        <dbReference type="ARBA" id="ARBA00022723"/>
    </source>
</evidence>
<feature type="non-terminal residue" evidence="7">
    <location>
        <position position="64"/>
    </location>
</feature>
<dbReference type="OrthoDB" id="3149540at2759"/>
<dbReference type="InterPro" id="IPR051323">
    <property type="entry name" value="AtsK-like"/>
</dbReference>
<proteinExistence type="inferred from homology"/>